<accession>A0A0F4LQ63</accession>
<feature type="transmembrane region" description="Helical" evidence="1">
    <location>
        <begin position="12"/>
        <end position="29"/>
    </location>
</feature>
<evidence type="ECO:0008006" key="4">
    <source>
        <dbReference type="Google" id="ProtNLM"/>
    </source>
</evidence>
<dbReference type="EMBL" id="JXJQ01000010">
    <property type="protein sequence ID" value="KJY60745.1"/>
    <property type="molecule type" value="Genomic_DNA"/>
</dbReference>
<name>A0A0F4LQ63_9LACO</name>
<dbReference type="InterPro" id="IPR011889">
    <property type="entry name" value="Liste_lipo_26"/>
</dbReference>
<gene>
    <name evidence="2" type="ORF">JG30_14340</name>
</gene>
<proteinExistence type="predicted"/>
<organism evidence="2 3">
    <name type="scientific">Bombilactobacillus mellifer</name>
    <dbReference type="NCBI Taxonomy" id="1218492"/>
    <lineage>
        <taxon>Bacteria</taxon>
        <taxon>Bacillati</taxon>
        <taxon>Bacillota</taxon>
        <taxon>Bacilli</taxon>
        <taxon>Lactobacillales</taxon>
        <taxon>Lactobacillaceae</taxon>
        <taxon>Bombilactobacillus</taxon>
    </lineage>
</organism>
<dbReference type="NCBIfam" id="TIGR02167">
    <property type="entry name" value="Liste_lipo_26"/>
    <property type="match status" value="8"/>
</dbReference>
<keyword evidence="1" id="KW-1133">Transmembrane helix</keyword>
<dbReference type="Pfam" id="PF03382">
    <property type="entry name" value="DUF285"/>
    <property type="match status" value="3"/>
</dbReference>
<protein>
    <recommendedName>
        <fullName evidence="4">BspA family leucine-rich repeat surface protein</fullName>
    </recommendedName>
</protein>
<keyword evidence="1" id="KW-0472">Membrane</keyword>
<evidence type="ECO:0000313" key="3">
    <source>
        <dbReference type="Proteomes" id="UP000033558"/>
    </source>
</evidence>
<dbReference type="RefSeq" id="WP_046317548.1">
    <property type="nucleotide sequence ID" value="NZ_JBHSZT010000005.1"/>
</dbReference>
<keyword evidence="3" id="KW-1185">Reference proteome</keyword>
<comment type="caution">
    <text evidence="2">The sequence shown here is derived from an EMBL/GenBank/DDBJ whole genome shotgun (WGS) entry which is preliminary data.</text>
</comment>
<keyword evidence="1" id="KW-0812">Transmembrane</keyword>
<evidence type="ECO:0000256" key="1">
    <source>
        <dbReference type="SAM" id="Phobius"/>
    </source>
</evidence>
<dbReference type="OrthoDB" id="2278876at2"/>
<dbReference type="Proteomes" id="UP000033558">
    <property type="component" value="Unassembled WGS sequence"/>
</dbReference>
<reference evidence="2 3" key="1">
    <citation type="submission" date="2015-01" db="EMBL/GenBank/DDBJ databases">
        <title>Comparative genomics of the lactic acid bacteria isolated from the honey bee gut.</title>
        <authorList>
            <person name="Ellegaard K.M."/>
            <person name="Tamarit D."/>
            <person name="Javelind E."/>
            <person name="Olofsson T."/>
            <person name="Andersson S.G."/>
            <person name="Vasquez A."/>
        </authorList>
    </citation>
    <scope>NUCLEOTIDE SEQUENCE [LARGE SCALE GENOMIC DNA]</scope>
    <source>
        <strain evidence="2 3">Bin4</strain>
    </source>
</reference>
<dbReference type="PATRIC" id="fig|1218492.5.peg.1486"/>
<dbReference type="Gene3D" id="3.80.10.10">
    <property type="entry name" value="Ribonuclease Inhibitor"/>
    <property type="match status" value="2"/>
</dbReference>
<dbReference type="HOGENOM" id="CLU_249616_0_0_9"/>
<dbReference type="InterPro" id="IPR005046">
    <property type="entry name" value="DUF285"/>
</dbReference>
<dbReference type="SUPFAM" id="SSF52047">
    <property type="entry name" value="RNI-like"/>
    <property type="match status" value="1"/>
</dbReference>
<dbReference type="InterPro" id="IPR032675">
    <property type="entry name" value="LRR_dom_sf"/>
</dbReference>
<dbReference type="SUPFAM" id="SSF52058">
    <property type="entry name" value="L domain-like"/>
    <property type="match status" value="1"/>
</dbReference>
<dbReference type="STRING" id="1218492.JG30_14340"/>
<evidence type="ECO:0000313" key="2">
    <source>
        <dbReference type="EMBL" id="KJY60745.1"/>
    </source>
</evidence>
<sequence length="1481" mass="164906">MLQKRGLSKKAVYLLVLLSVEFIGLWAIMSINAQALESGYAELKNRPQIDTTGSQIGSEYAFSPTISAQTQISLVTKNTTNCKNTELKDTGDHVFQFQPQDSSKATKIQMLYTNVGFSNTGKVLDARVDVEVNGVVSFTVSQIGHVKTDTTSSSKASAMQAKVSITFLDHAQSTPTLVSGHLTFGNINSLKILNVRLGMFNKIYCKDNCELWYQDLDDTTNITSQSNEHPKDKRDSFTGTFENQSTVAYSFTGTTYKEIDSGFDLGSVTDVAIPKINKSGSEEKAPADKSGLVVYKKRLLYTIQQNLPSKSAGYLSSYKIEDTISKCWQVSEIKVTDEANTDQTKNFDYTIAQADAGSKLQITAKTSALNNVDFYGHFYNFNIYGSFAQDDKGQLISSITEQFNSTNNSGFLGQPNQAKVTYRVKNTANDVTNETKENGAVNKIALQGPQLSKLQCVNGEKNKVAGIVQDPACDKTGEAVPLTFWINYTNTAGKVIQNKPLLINGSNTLSNTDPGQQINFTADLPTDIQSTGSSYQGVTIIVKDKYGLQKQIPLTVNYWWGLSTDDQDQIELDIYDHTASSGFASKKDWPWDAERSTINKVDFKGKLAVQGALNGMFYQMTNLKQITNLKNLDTSNVTSMDSLFRQTALTSLDLGTTFDTSQVTNMSAMFDSCKNLTSLKGLNNFQTQNVTDMSYMFRHSGLTMLDLTHFDTAKVTNMTSMFQSMNSLAQLNISSFRMDKINKTPTSSNYPDQYGTVRMFAGDSQLSQLTLGPNNRFPDDPGLGEAQLVDDKNQSHSTKWQAVAGGTVDNPQGKPLTAQQLIALYQDQGKPVQETYVWPWWELTTGDQGQVELDIYDHTASSGFASKSAWPWDAERSTINKVDFKGKLAVQGALNGMFYQMTNLKQITNLKNLDTSNVTSMDSLFRQTALTSLDLGTTFDTSQVTNMSAMFDSCKNLTSLKGLNNFQTQNVTDMSYMFRHSGLTTLDLTNFDTAKVTNMTSMFQSMNNLTQLNISSFRMDKINKTPTSSNYPDQYGTVKMFDGDFQLFQLTLGPNNHFPDDPKLNNAKPVDENEEGPHTTKWQAVAGGTVDNPQGTPLTAQQLIALYQDQGKPVQETYVWDHTWWQFDSTNGTLILYPRSNLVFNSSGKQAPKWPWDKTNWKNSQVKTVILKGPIKIQGSLQSMFAHMHNLSKIDHLDYLDTSSVNNMRAMFWDTGLKTLDISSFDMLQVQDTAAMFLKTPNLYKITIGKKAQFVHQHNDDSVFSLPGHSNFYIEGKQYSNTSDNWQEIDETDPNSFQIIGLPKSVAELNNYKSNDDKSHTFIWEPVETGTLSIAQVPQNLQYQVINLQPFLQQLLTSSSNSSKQEITVKDNRSLRTQRQKDAGWTAIKIKTSGTLSNDTSTISYFLKLQDTANPKTTGRELILAKPSFKKIDTTESTNYTWQPAASDPGIQLQLNLKTPPVNLLGQYTGKLTYELDNSVQ</sequence>